<dbReference type="Gene3D" id="2.60.120.260">
    <property type="entry name" value="Galactose-binding domain-like"/>
    <property type="match status" value="1"/>
</dbReference>
<organism evidence="3 4">
    <name type="scientific">Aspergillus calidoustus</name>
    <dbReference type="NCBI Taxonomy" id="454130"/>
    <lineage>
        <taxon>Eukaryota</taxon>
        <taxon>Fungi</taxon>
        <taxon>Dikarya</taxon>
        <taxon>Ascomycota</taxon>
        <taxon>Pezizomycotina</taxon>
        <taxon>Eurotiomycetes</taxon>
        <taxon>Eurotiomycetidae</taxon>
        <taxon>Eurotiales</taxon>
        <taxon>Aspergillaceae</taxon>
        <taxon>Aspergillus</taxon>
        <taxon>Aspergillus subgen. Nidulantes</taxon>
    </lineage>
</organism>
<dbReference type="GO" id="GO:0016798">
    <property type="term" value="F:hydrolase activity, acting on glycosyl bonds"/>
    <property type="evidence" value="ECO:0007669"/>
    <property type="project" value="InterPro"/>
</dbReference>
<dbReference type="OMA" id="CHIAAYL"/>
<dbReference type="OrthoDB" id="4240053at2759"/>
<evidence type="ECO:0000256" key="1">
    <source>
        <dbReference type="ARBA" id="ARBA00022801"/>
    </source>
</evidence>
<protein>
    <recommendedName>
        <fullName evidence="2">CBM-cenC domain-containing protein</fullName>
    </recommendedName>
</protein>
<evidence type="ECO:0000259" key="2">
    <source>
        <dbReference type="Pfam" id="PF02018"/>
    </source>
</evidence>
<dbReference type="AlphaFoldDB" id="A0A0U5CHP1"/>
<reference evidence="4" key="1">
    <citation type="journal article" date="2016" name="Genome Announc.">
        <title>Draft genome sequences of fungus Aspergillus calidoustus.</title>
        <authorList>
            <person name="Horn F."/>
            <person name="Linde J."/>
            <person name="Mattern D.J."/>
            <person name="Walther G."/>
            <person name="Guthke R."/>
            <person name="Scherlach K."/>
            <person name="Martin K."/>
            <person name="Brakhage A.A."/>
            <person name="Petzke L."/>
            <person name="Valiante V."/>
        </authorList>
    </citation>
    <scope>NUCLEOTIDE SEQUENCE [LARGE SCALE GENOMIC DNA]</scope>
    <source>
        <strain evidence="4">SF006504</strain>
    </source>
</reference>
<keyword evidence="1" id="KW-0378">Hydrolase</keyword>
<evidence type="ECO:0000313" key="4">
    <source>
        <dbReference type="Proteomes" id="UP000054771"/>
    </source>
</evidence>
<dbReference type="InterPro" id="IPR003305">
    <property type="entry name" value="CenC_carb-bd"/>
</dbReference>
<dbReference type="Pfam" id="PF02018">
    <property type="entry name" value="CBM_4_9"/>
    <property type="match status" value="1"/>
</dbReference>
<dbReference type="InterPro" id="IPR008979">
    <property type="entry name" value="Galactose-bd-like_sf"/>
</dbReference>
<name>A0A0U5CHP1_ASPCI</name>
<dbReference type="SUPFAM" id="SSF49785">
    <property type="entry name" value="Galactose-binding domain-like"/>
    <property type="match status" value="1"/>
</dbReference>
<sequence>MATAHPFDPIVINGGFELGVLAPWIPSDVNAATIQNGTQAFAGDYFLALQTAPGNRANSVHQVLHGLDTTSTYSLTARVWGPPVSSANFCHAYIYVGSNATTGLVDKVDISYEQSGQWLPLEGTFQTENTKLPLYVQASCTLSGASHTGTLLFDEITVTEIPAVLD</sequence>
<gene>
    <name evidence="3" type="ORF">ASPCAL13469</name>
</gene>
<keyword evidence="4" id="KW-1185">Reference proteome</keyword>
<evidence type="ECO:0000313" key="3">
    <source>
        <dbReference type="EMBL" id="CEL10348.1"/>
    </source>
</evidence>
<accession>A0A0U5CHP1</accession>
<feature type="domain" description="CBM-cenC" evidence="2">
    <location>
        <begin position="10"/>
        <end position="138"/>
    </location>
</feature>
<dbReference type="Proteomes" id="UP000054771">
    <property type="component" value="Unassembled WGS sequence"/>
</dbReference>
<proteinExistence type="predicted"/>
<dbReference type="EMBL" id="CDMC01000018">
    <property type="protein sequence ID" value="CEL10348.1"/>
    <property type="molecule type" value="Genomic_DNA"/>
</dbReference>